<evidence type="ECO:0000313" key="1">
    <source>
        <dbReference type="EMBL" id="KAJ2897126.1"/>
    </source>
</evidence>
<sequence>WSGKAKFNQLEDSLWKTADGVKAGEARTHKNLTFLRAFGAGHMTPYDEPSNALDMINRWISNEAFY</sequence>
<comment type="caution">
    <text evidence="1">The sequence shown here is derived from an EMBL/GenBank/DDBJ whole genome shotgun (WGS) entry which is preliminary data.</text>
</comment>
<keyword evidence="2" id="KW-1185">Reference proteome</keyword>
<evidence type="ECO:0000313" key="2">
    <source>
        <dbReference type="Proteomes" id="UP001139981"/>
    </source>
</evidence>
<name>A0ACC1M683_9FUNG</name>
<organism evidence="1 2">
    <name type="scientific">Coemansia aciculifera</name>
    <dbReference type="NCBI Taxonomy" id="417176"/>
    <lineage>
        <taxon>Eukaryota</taxon>
        <taxon>Fungi</taxon>
        <taxon>Fungi incertae sedis</taxon>
        <taxon>Zoopagomycota</taxon>
        <taxon>Kickxellomycotina</taxon>
        <taxon>Kickxellomycetes</taxon>
        <taxon>Kickxellales</taxon>
        <taxon>Kickxellaceae</taxon>
        <taxon>Coemansia</taxon>
    </lineage>
</organism>
<protein>
    <submittedName>
        <fullName evidence="1">Uncharacterized protein</fullName>
    </submittedName>
</protein>
<gene>
    <name evidence="1" type="ORF">IWW38_001819</name>
</gene>
<accession>A0ACC1M683</accession>
<dbReference type="EMBL" id="JANBVB010000142">
    <property type="protein sequence ID" value="KAJ2897126.1"/>
    <property type="molecule type" value="Genomic_DNA"/>
</dbReference>
<proteinExistence type="predicted"/>
<reference evidence="1" key="1">
    <citation type="submission" date="2022-07" db="EMBL/GenBank/DDBJ databases">
        <title>Phylogenomic reconstructions and comparative analyses of Kickxellomycotina fungi.</title>
        <authorList>
            <person name="Reynolds N.K."/>
            <person name="Stajich J.E."/>
            <person name="Barry K."/>
            <person name="Grigoriev I.V."/>
            <person name="Crous P."/>
            <person name="Smith M.E."/>
        </authorList>
    </citation>
    <scope>NUCLEOTIDE SEQUENCE</scope>
    <source>
        <strain evidence="1">CBS 190363</strain>
    </source>
</reference>
<dbReference type="Proteomes" id="UP001139981">
    <property type="component" value="Unassembled WGS sequence"/>
</dbReference>
<feature type="non-terminal residue" evidence="1">
    <location>
        <position position="1"/>
    </location>
</feature>